<evidence type="ECO:0000313" key="3">
    <source>
        <dbReference type="Proteomes" id="UP001281410"/>
    </source>
</evidence>
<gene>
    <name evidence="2" type="ORF">Dsin_030542</name>
</gene>
<proteinExistence type="predicted"/>
<dbReference type="EMBL" id="JANJYJ010000010">
    <property type="protein sequence ID" value="KAK3183256.1"/>
    <property type="molecule type" value="Genomic_DNA"/>
</dbReference>
<reference evidence="2" key="1">
    <citation type="journal article" date="2023" name="Plant J.">
        <title>Genome sequences and population genomics provide insights into the demographic history, inbreeding, and mutation load of two 'living fossil' tree species of Dipteronia.</title>
        <authorList>
            <person name="Feng Y."/>
            <person name="Comes H.P."/>
            <person name="Chen J."/>
            <person name="Zhu S."/>
            <person name="Lu R."/>
            <person name="Zhang X."/>
            <person name="Li P."/>
            <person name="Qiu J."/>
            <person name="Olsen K.M."/>
            <person name="Qiu Y."/>
        </authorList>
    </citation>
    <scope>NUCLEOTIDE SEQUENCE</scope>
    <source>
        <strain evidence="2">NBL</strain>
    </source>
</reference>
<dbReference type="Proteomes" id="UP001281410">
    <property type="component" value="Unassembled WGS sequence"/>
</dbReference>
<protein>
    <submittedName>
        <fullName evidence="2">Uncharacterized protein</fullName>
    </submittedName>
</protein>
<feature type="compositionally biased region" description="Polar residues" evidence="1">
    <location>
        <begin position="29"/>
        <end position="42"/>
    </location>
</feature>
<evidence type="ECO:0000313" key="2">
    <source>
        <dbReference type="EMBL" id="KAK3183256.1"/>
    </source>
</evidence>
<dbReference type="PANTHER" id="PTHR47851:SF1">
    <property type="entry name" value="OS06G0588700 PROTEIN"/>
    <property type="match status" value="1"/>
</dbReference>
<name>A0AAE0DR55_9ROSI</name>
<dbReference type="AlphaFoldDB" id="A0AAE0DR55"/>
<feature type="region of interest" description="Disordered" evidence="1">
    <location>
        <begin position="19"/>
        <end position="49"/>
    </location>
</feature>
<sequence>MMEILNRMFMNTTATEDHAWAPSSGVLPSDSSNTNTIQVDSTADSDESIPVDVTQDVESVEKGGNTRMVNKYNTLGVRDRKGKNVVVRGGGKVKTFAKLLEHIDVMLDAISTKSIAASQVQNDIVCSITETMQKLVLKTGLKPSDELWLFASRLFLMKDKREVFSLLEDPKDMLIWLRYEIEHSLA</sequence>
<organism evidence="2 3">
    <name type="scientific">Dipteronia sinensis</name>
    <dbReference type="NCBI Taxonomy" id="43782"/>
    <lineage>
        <taxon>Eukaryota</taxon>
        <taxon>Viridiplantae</taxon>
        <taxon>Streptophyta</taxon>
        <taxon>Embryophyta</taxon>
        <taxon>Tracheophyta</taxon>
        <taxon>Spermatophyta</taxon>
        <taxon>Magnoliopsida</taxon>
        <taxon>eudicotyledons</taxon>
        <taxon>Gunneridae</taxon>
        <taxon>Pentapetalae</taxon>
        <taxon>rosids</taxon>
        <taxon>malvids</taxon>
        <taxon>Sapindales</taxon>
        <taxon>Sapindaceae</taxon>
        <taxon>Hippocastanoideae</taxon>
        <taxon>Acereae</taxon>
        <taxon>Dipteronia</taxon>
    </lineage>
</organism>
<keyword evidence="3" id="KW-1185">Reference proteome</keyword>
<accession>A0AAE0DR55</accession>
<comment type="caution">
    <text evidence="2">The sequence shown here is derived from an EMBL/GenBank/DDBJ whole genome shotgun (WGS) entry which is preliminary data.</text>
</comment>
<evidence type="ECO:0000256" key="1">
    <source>
        <dbReference type="SAM" id="MobiDB-lite"/>
    </source>
</evidence>
<dbReference type="PANTHER" id="PTHR47851">
    <property type="entry name" value="OS06G0588700 PROTEIN-RELATED"/>
    <property type="match status" value="1"/>
</dbReference>